<dbReference type="PANTHER" id="PTHR43798">
    <property type="entry name" value="MONOACYLGLYCEROL LIPASE"/>
    <property type="match status" value="1"/>
</dbReference>
<dbReference type="InterPro" id="IPR000639">
    <property type="entry name" value="Epox_hydrolase-like"/>
</dbReference>
<sequence>MSLCIPNIYSFVSQRLMMSYNDYGNADAPALLLVHGGRDHGRSWDWVASDLVKDWHVVAPDLRGHGNSSWSADGNYDLTDFTCDLAQLVYQLGQKPVRIIAHSVGGQVAVRYASLFPEMVERLIIIEGTFQMPRLSGSEMPSEFVPELRLWIERKREASEWRPRHYATFEEAVARMKKANPNLSDDQAGHLTLFGVNRNEDGSFSWKFDSHLWISSPIDGFVMLGQDLWKEIRCPILLCHGRDSWIASPTDDESMGFFVRPPAIAMFENAGHWLHHDRLERFLSHARSFLA</sequence>
<dbReference type="AlphaFoldDB" id="A0A2A4FV71"/>
<reference evidence="2 3" key="1">
    <citation type="submission" date="2017-09" db="EMBL/GenBank/DDBJ databases">
        <title>The Catabolism of 3,6-Dichlorosalicylic acid is Initiated by the Cytochrome P450 Monooxygenase DsmABC in Rhizorhabdus dicambivorans Ndbn-20.</title>
        <authorList>
            <person name="Na L."/>
        </authorList>
    </citation>
    <scope>NUCLEOTIDE SEQUENCE [LARGE SCALE GENOMIC DNA]</scope>
    <source>
        <strain evidence="2 3">Ndbn-20m</strain>
    </source>
</reference>
<dbReference type="PANTHER" id="PTHR43798:SF33">
    <property type="entry name" value="HYDROLASE, PUTATIVE (AFU_ORTHOLOGUE AFUA_2G14860)-RELATED"/>
    <property type="match status" value="1"/>
</dbReference>
<dbReference type="Gene3D" id="3.40.50.1820">
    <property type="entry name" value="alpha/beta hydrolase"/>
    <property type="match status" value="1"/>
</dbReference>
<dbReference type="InterPro" id="IPR000073">
    <property type="entry name" value="AB_hydrolase_1"/>
</dbReference>
<dbReference type="Proteomes" id="UP000218934">
    <property type="component" value="Unassembled WGS sequence"/>
</dbReference>
<keyword evidence="2" id="KW-0378">Hydrolase</keyword>
<accession>A0A2A4FV71</accession>
<dbReference type="PRINTS" id="PR00111">
    <property type="entry name" value="ABHYDROLASE"/>
</dbReference>
<evidence type="ECO:0000313" key="3">
    <source>
        <dbReference type="Proteomes" id="UP000218934"/>
    </source>
</evidence>
<dbReference type="SUPFAM" id="SSF53474">
    <property type="entry name" value="alpha/beta-Hydrolases"/>
    <property type="match status" value="1"/>
</dbReference>
<name>A0A2A4FV71_9SPHN</name>
<dbReference type="GO" id="GO:0016020">
    <property type="term" value="C:membrane"/>
    <property type="evidence" value="ECO:0007669"/>
    <property type="project" value="TreeGrafter"/>
</dbReference>
<organism evidence="2 3">
    <name type="scientific">Rhizorhabdus dicambivorans</name>
    <dbReference type="NCBI Taxonomy" id="1850238"/>
    <lineage>
        <taxon>Bacteria</taxon>
        <taxon>Pseudomonadati</taxon>
        <taxon>Pseudomonadota</taxon>
        <taxon>Alphaproteobacteria</taxon>
        <taxon>Sphingomonadales</taxon>
        <taxon>Sphingomonadaceae</taxon>
        <taxon>Rhizorhabdus</taxon>
    </lineage>
</organism>
<dbReference type="OrthoDB" id="9808398at2"/>
<dbReference type="RefSeq" id="WP_066964827.1">
    <property type="nucleotide sequence ID" value="NZ_CP023449.1"/>
</dbReference>
<dbReference type="Pfam" id="PF12697">
    <property type="entry name" value="Abhydrolase_6"/>
    <property type="match status" value="1"/>
</dbReference>
<evidence type="ECO:0000313" key="2">
    <source>
        <dbReference type="EMBL" id="PCE41348.1"/>
    </source>
</evidence>
<dbReference type="InterPro" id="IPR029058">
    <property type="entry name" value="AB_hydrolase_fold"/>
</dbReference>
<dbReference type="EMBL" id="NWUF01000016">
    <property type="protein sequence ID" value="PCE41348.1"/>
    <property type="molecule type" value="Genomic_DNA"/>
</dbReference>
<protein>
    <submittedName>
        <fullName evidence="2">Alpha/beta hydrolase</fullName>
    </submittedName>
</protein>
<dbReference type="InterPro" id="IPR050266">
    <property type="entry name" value="AB_hydrolase_sf"/>
</dbReference>
<proteinExistence type="predicted"/>
<feature type="domain" description="AB hydrolase-1" evidence="1">
    <location>
        <begin position="31"/>
        <end position="282"/>
    </location>
</feature>
<gene>
    <name evidence="2" type="ORF">COO09_15985</name>
</gene>
<evidence type="ECO:0000259" key="1">
    <source>
        <dbReference type="Pfam" id="PF12697"/>
    </source>
</evidence>
<keyword evidence="3" id="KW-1185">Reference proteome</keyword>
<dbReference type="KEGG" id="rdi:CMV14_10095"/>
<dbReference type="PRINTS" id="PR00412">
    <property type="entry name" value="EPOXHYDRLASE"/>
</dbReference>
<comment type="caution">
    <text evidence="2">The sequence shown here is derived from an EMBL/GenBank/DDBJ whole genome shotgun (WGS) entry which is preliminary data.</text>
</comment>
<dbReference type="GO" id="GO:0016787">
    <property type="term" value="F:hydrolase activity"/>
    <property type="evidence" value="ECO:0007669"/>
    <property type="project" value="UniProtKB-KW"/>
</dbReference>